<organism evidence="1 2">
    <name type="scientific">Prunus armeniaca</name>
    <name type="common">Apricot</name>
    <name type="synonym">Armeniaca vulgaris</name>
    <dbReference type="NCBI Taxonomy" id="36596"/>
    <lineage>
        <taxon>Eukaryota</taxon>
        <taxon>Viridiplantae</taxon>
        <taxon>Streptophyta</taxon>
        <taxon>Embryophyta</taxon>
        <taxon>Tracheophyta</taxon>
        <taxon>Spermatophyta</taxon>
        <taxon>Magnoliopsida</taxon>
        <taxon>eudicotyledons</taxon>
        <taxon>Gunneridae</taxon>
        <taxon>Pentapetalae</taxon>
        <taxon>rosids</taxon>
        <taxon>fabids</taxon>
        <taxon>Rosales</taxon>
        <taxon>Rosaceae</taxon>
        <taxon>Amygdaloideae</taxon>
        <taxon>Amygdaleae</taxon>
        <taxon>Prunus</taxon>
    </lineage>
</organism>
<accession>A0A6J5U1B3</accession>
<name>A0A6J5U1B3_PRUAR</name>
<dbReference type="Proteomes" id="UP000507222">
    <property type="component" value="Unassembled WGS sequence"/>
</dbReference>
<evidence type="ECO:0000313" key="2">
    <source>
        <dbReference type="Proteomes" id="UP000507222"/>
    </source>
</evidence>
<reference evidence="1 2" key="1">
    <citation type="submission" date="2020-05" db="EMBL/GenBank/DDBJ databases">
        <authorList>
            <person name="Campoy J."/>
            <person name="Schneeberger K."/>
            <person name="Spophaly S."/>
        </authorList>
    </citation>
    <scope>NUCLEOTIDE SEQUENCE [LARGE SCALE GENOMIC DNA]</scope>
    <source>
        <strain evidence="1">PruArmRojPasFocal</strain>
    </source>
</reference>
<protein>
    <submittedName>
        <fullName evidence="1">Uncharacterized protein</fullName>
    </submittedName>
</protein>
<dbReference type="AlphaFoldDB" id="A0A6J5U1B3"/>
<evidence type="ECO:0000313" key="1">
    <source>
        <dbReference type="EMBL" id="CAB4268975.1"/>
    </source>
</evidence>
<gene>
    <name evidence="1" type="ORF">CURHAP_LOCUS13832</name>
</gene>
<dbReference type="EMBL" id="CAEKDK010000002">
    <property type="protein sequence ID" value="CAB4268975.1"/>
    <property type="molecule type" value="Genomic_DNA"/>
</dbReference>
<sequence length="102" mass="11386">MLVQLLAATDVGAEDLQPPYYRRLLFWAKFSAEPLLRQGAILQPRKRDLSDVALANRLRIIGIGSTHATGRHLEPVGGPWQSLFIVTETQTLKGKELKRLAP</sequence>
<proteinExistence type="predicted"/>